<dbReference type="Proteomes" id="UP001293791">
    <property type="component" value="Unassembled WGS sequence"/>
</dbReference>
<protein>
    <submittedName>
        <fullName evidence="1">Uncharacterized protein</fullName>
    </submittedName>
</protein>
<evidence type="ECO:0000313" key="1">
    <source>
        <dbReference type="EMBL" id="MDZ5762278.1"/>
    </source>
</evidence>
<comment type="caution">
    <text evidence="1">The sequence shown here is derived from an EMBL/GenBank/DDBJ whole genome shotgun (WGS) entry which is preliminary data.</text>
</comment>
<reference evidence="1 2" key="1">
    <citation type="submission" date="2023-02" db="EMBL/GenBank/DDBJ databases">
        <title>Host association and intracellularity evolved multiple times independently in the Rickettsiales.</title>
        <authorList>
            <person name="Castelli M."/>
            <person name="Nardi T."/>
            <person name="Gammuto L."/>
            <person name="Bellinzona G."/>
            <person name="Sabaneyeva E."/>
            <person name="Potekhin A."/>
            <person name="Serra V."/>
            <person name="Petroni G."/>
            <person name="Sassera D."/>
        </authorList>
    </citation>
    <scope>NUCLEOTIDE SEQUENCE [LARGE SCALE GENOMIC DNA]</scope>
    <source>
        <strain evidence="1 2">BOD18</strain>
    </source>
</reference>
<sequence>MPIMGGAVLEEDPLRPKIFVNITNLIAEGLDIQQPWANILPQVLTMLQDVFEKVAYTGTEIPVLLLKRIGQLQYEPLDTFENMRDLDLINDAQEYQNLARERKRVVLYLKGYIKSEVIKNFQEYRQRYFSTITDPDLLSRVCSLLDEVLTYDATGRGLAFQPDPEKAILLLADKLCSNTALTEEQKAIISRNIAQALYLYRYSIYNNEPFSLGNSSILRELQTVLSQSRDANDQIISLLELIKFGLGAKIYNKPRVIDYIDEVDQLLQTYVATGADSFFATLANNLQSMKDLELKIGSYISKEDITEQKHNNLGRSIIAQLIKNGFTFEGLEQLSKALDLNLPTNYLTDLKSSDDFNELHNQIKEHLKNTNPQPVQDIAQNLQTQGSHQAQDLARHQTGVLEPKSNDAIAIKVTDIIAELERELVIYTTLPTKYQGYVGRLQICKENNTADGLIQLLEQVSHELKEEINQNPQLNSLVDIMNDGINKLKCISKDQNPETKHKLLHTVYNFLCNIMCNIHDNQYAQKLLTVIKCIIRKCKELCHYILGSSQERS</sequence>
<gene>
    <name evidence="1" type="ORF">Cyrtocomes_00657</name>
</gene>
<evidence type="ECO:0000313" key="2">
    <source>
        <dbReference type="Proteomes" id="UP001293791"/>
    </source>
</evidence>
<keyword evidence="2" id="KW-1185">Reference proteome</keyword>
<accession>A0ABU5L825</accession>
<name>A0ABU5L825_9RICK</name>
<dbReference type="EMBL" id="JARGYT010000033">
    <property type="protein sequence ID" value="MDZ5762278.1"/>
    <property type="molecule type" value="Genomic_DNA"/>
</dbReference>
<proteinExistence type="predicted"/>
<organism evidence="1 2">
    <name type="scientific">Candidatus Cyrtobacter comes</name>
    <dbReference type="NCBI Taxonomy" id="675776"/>
    <lineage>
        <taxon>Bacteria</taxon>
        <taxon>Pseudomonadati</taxon>
        <taxon>Pseudomonadota</taxon>
        <taxon>Alphaproteobacteria</taxon>
        <taxon>Rickettsiales</taxon>
        <taxon>Candidatus Midichloriaceae</taxon>
        <taxon>Candidatus Cyrtobacter</taxon>
    </lineage>
</organism>